<evidence type="ECO:0000259" key="8">
    <source>
        <dbReference type="Pfam" id="PF00931"/>
    </source>
</evidence>
<keyword evidence="7" id="KW-0175">Coiled coil</keyword>
<comment type="caution">
    <text evidence="12">The sequence shown here is derived from an EMBL/GenBank/DDBJ whole genome shotgun (WGS) entry which is preliminary data.</text>
</comment>
<feature type="coiled-coil region" evidence="7">
    <location>
        <begin position="50"/>
        <end position="77"/>
    </location>
</feature>
<dbReference type="PRINTS" id="PR00364">
    <property type="entry name" value="DISEASERSIST"/>
</dbReference>
<dbReference type="Pfam" id="PF25019">
    <property type="entry name" value="LRR_R13L1-DRL21"/>
    <property type="match status" value="1"/>
</dbReference>
<evidence type="ECO:0000259" key="9">
    <source>
        <dbReference type="Pfam" id="PF18052"/>
    </source>
</evidence>
<dbReference type="Gene3D" id="3.80.10.10">
    <property type="entry name" value="Ribonuclease Inhibitor"/>
    <property type="match status" value="1"/>
</dbReference>
<evidence type="ECO:0008006" key="14">
    <source>
        <dbReference type="Google" id="ProtNLM"/>
    </source>
</evidence>
<feature type="domain" description="Disease resistance protein winged helix" evidence="10">
    <location>
        <begin position="471"/>
        <end position="538"/>
    </location>
</feature>
<evidence type="ECO:0000256" key="4">
    <source>
        <dbReference type="ARBA" id="ARBA00022741"/>
    </source>
</evidence>
<dbReference type="GO" id="GO:0005524">
    <property type="term" value="F:ATP binding"/>
    <property type="evidence" value="ECO:0007669"/>
    <property type="project" value="UniProtKB-KW"/>
</dbReference>
<protein>
    <recommendedName>
        <fullName evidence="14">Disease resistance RPP13-like protein 1</fullName>
    </recommendedName>
</protein>
<dbReference type="Pfam" id="PF23559">
    <property type="entry name" value="WHD_DRP"/>
    <property type="match status" value="1"/>
</dbReference>
<evidence type="ECO:0000256" key="5">
    <source>
        <dbReference type="ARBA" id="ARBA00022821"/>
    </source>
</evidence>
<dbReference type="PANTHER" id="PTHR36766:SF40">
    <property type="entry name" value="DISEASE RESISTANCE PROTEIN RGA3"/>
    <property type="match status" value="1"/>
</dbReference>
<evidence type="ECO:0000256" key="3">
    <source>
        <dbReference type="ARBA" id="ARBA00022737"/>
    </source>
</evidence>
<keyword evidence="13" id="KW-1185">Reference proteome</keyword>
<dbReference type="InterPro" id="IPR042197">
    <property type="entry name" value="Apaf_helical"/>
</dbReference>
<accession>A0A8T3AA53</accession>
<dbReference type="OrthoDB" id="630536at2759"/>
<feature type="domain" description="NB-ARC" evidence="8">
    <location>
        <begin position="215"/>
        <end position="384"/>
    </location>
</feature>
<keyword evidence="4" id="KW-0547">Nucleotide-binding</keyword>
<dbReference type="AlphaFoldDB" id="A0A8T3AA53"/>
<evidence type="ECO:0000313" key="13">
    <source>
        <dbReference type="Proteomes" id="UP000829196"/>
    </source>
</evidence>
<feature type="domain" description="Disease resistance N-terminal" evidence="9">
    <location>
        <begin position="48"/>
        <end position="115"/>
    </location>
</feature>
<dbReference type="Proteomes" id="UP000829196">
    <property type="component" value="Unassembled WGS sequence"/>
</dbReference>
<organism evidence="12 13">
    <name type="scientific">Dendrobium nobile</name>
    <name type="common">Orchid</name>
    <dbReference type="NCBI Taxonomy" id="94219"/>
    <lineage>
        <taxon>Eukaryota</taxon>
        <taxon>Viridiplantae</taxon>
        <taxon>Streptophyta</taxon>
        <taxon>Embryophyta</taxon>
        <taxon>Tracheophyta</taxon>
        <taxon>Spermatophyta</taxon>
        <taxon>Magnoliopsida</taxon>
        <taxon>Liliopsida</taxon>
        <taxon>Asparagales</taxon>
        <taxon>Orchidaceae</taxon>
        <taxon>Epidendroideae</taxon>
        <taxon>Malaxideae</taxon>
        <taxon>Dendrobiinae</taxon>
        <taxon>Dendrobium</taxon>
    </lineage>
</organism>
<dbReference type="SUPFAM" id="SSF52540">
    <property type="entry name" value="P-loop containing nucleoside triphosphate hydrolases"/>
    <property type="match status" value="1"/>
</dbReference>
<dbReference type="Gene3D" id="1.20.5.4130">
    <property type="match status" value="1"/>
</dbReference>
<dbReference type="Gene3D" id="3.40.50.300">
    <property type="entry name" value="P-loop containing nucleotide triphosphate hydrolases"/>
    <property type="match status" value="1"/>
</dbReference>
<keyword evidence="3" id="KW-0677">Repeat</keyword>
<dbReference type="SUPFAM" id="SSF52058">
    <property type="entry name" value="L domain-like"/>
    <property type="match status" value="1"/>
</dbReference>
<evidence type="ECO:0000259" key="11">
    <source>
        <dbReference type="Pfam" id="PF25019"/>
    </source>
</evidence>
<dbReference type="InterPro" id="IPR056789">
    <property type="entry name" value="LRR_R13L1-DRL21"/>
</dbReference>
<keyword evidence="5" id="KW-0611">Plant defense</keyword>
<evidence type="ECO:0000256" key="2">
    <source>
        <dbReference type="ARBA" id="ARBA00022614"/>
    </source>
</evidence>
<sequence length="1086" mass="125921">MAGTSSSIISNVLSSLKRLSHFMLPSSSLASSSSSIVGKDATIAEVNSIHERLMKDLSRLSRMLRRIQALLHDAEEREVCDKQIQHWLYELREVSYDVEDILDQYDYQVIKQQVEEMTTTVETKTSLKMKQADDNDDFYDCQLSLSSNNSIKIPISGDMAMRIIDIIRKFDEIANDRKALALTTKDAPRRSGLDDVLKRPSSSALVDDSNVFGREDEKRKIIELLMSHSDRENSIIPIVGMGGVGKTTLAQLIYNDPAVCQHFSPKIWVHVSEEFDVLRITKEIITSVVGSSRYNDNNNLNDLQCILKEALSEKRFLLILDDIWNEKPHMWEALRAPFSGNGIGKIIITTRSMSVACIMQTVPPFELGCLDEEKSWLLFQKYAFCGWKLDQQQNFEQIGRGITKKCGRLPLALKVIGGFLRYEVREQVWMDVLCNNLWELERAKDLILPALRISYNHLPMYLKPCFLYASLFPKGHYFTQVELTRMWIAQGYIQLMGTKRLLEDIAFEFFEDLVRRSFFQCTKYDKLFTLHDMVHDLARSITRNETCSLLNFDEMKNVNEKAKHIFIQHVMVDRALLFGAIRTFYNVGPFPYSSSIKLYPCTFIKESLSSLGCLRVLVFDAPEFECNIQFTDLIGNLRQLRYLFIHARTIQLAEYSLCSLYKLQTLQLGSFYLNMLPSAIEKLINLRHLVIHCHDIEMLPKSIGQLQNLLTLIIDFFHKDVISYDMENLKSHLNLPHYYSRRDGQHSCIGWLKPLINMRGSLNIYGLQNVVSPEDAKSAHLHSKPHIKNLTLSWRNNKVDDECNKREKAILDNLQPHTNLEELTIHGYSGNNFPTWFGNPHFSNLAKVRLIDFNNNEEWRFFPLSGLPSLRSLEITNIEGIWRMGQDFWYHNVPPNGHENYSTDIHVDFHSFEYLKNKGMHEWKEWPTVKNGYFSSLKHLRIFHCQNLELISTLPSNLVEFEVQSCDELEYMALHDSFGPLLGLQKVIINNCRLLKSVKGLNNLLGTLKILKLCHCYLLHHHQDEYNHHSHTSLSYKQDMAYVINCPMMEEWCQWHGFTYGDKDQHGRLLDLVAHVAFEEQLEWDP</sequence>
<dbReference type="Pfam" id="PF18052">
    <property type="entry name" value="Rx_N"/>
    <property type="match status" value="1"/>
</dbReference>
<feature type="domain" description="R13L1/DRL21-like LRR repeat region" evidence="11">
    <location>
        <begin position="749"/>
        <end position="877"/>
    </location>
</feature>
<dbReference type="Gene3D" id="1.10.8.430">
    <property type="entry name" value="Helical domain of apoptotic protease-activating factors"/>
    <property type="match status" value="1"/>
</dbReference>
<dbReference type="InterPro" id="IPR041118">
    <property type="entry name" value="Rx_N"/>
</dbReference>
<gene>
    <name evidence="12" type="ORF">KFK09_023584</name>
</gene>
<dbReference type="FunFam" id="3.40.50.300:FF:001091">
    <property type="entry name" value="Probable disease resistance protein At1g61300"/>
    <property type="match status" value="1"/>
</dbReference>
<name>A0A8T3AA53_DENNO</name>
<evidence type="ECO:0000256" key="1">
    <source>
        <dbReference type="ARBA" id="ARBA00008894"/>
    </source>
</evidence>
<dbReference type="GO" id="GO:0006952">
    <property type="term" value="P:defense response"/>
    <property type="evidence" value="ECO:0007669"/>
    <property type="project" value="UniProtKB-KW"/>
</dbReference>
<keyword evidence="6" id="KW-0067">ATP-binding</keyword>
<evidence type="ECO:0000259" key="10">
    <source>
        <dbReference type="Pfam" id="PF23559"/>
    </source>
</evidence>
<comment type="similarity">
    <text evidence="1">Belongs to the disease resistance NB-LRR family.</text>
</comment>
<proteinExistence type="inferred from homology"/>
<dbReference type="InterPro" id="IPR027417">
    <property type="entry name" value="P-loop_NTPase"/>
</dbReference>
<dbReference type="EMBL" id="JAGYWB010000017">
    <property type="protein sequence ID" value="KAI0493466.1"/>
    <property type="molecule type" value="Genomic_DNA"/>
</dbReference>
<dbReference type="SMR" id="A0A8T3AA53"/>
<dbReference type="PANTHER" id="PTHR36766">
    <property type="entry name" value="PLANT BROAD-SPECTRUM MILDEW RESISTANCE PROTEIN RPW8"/>
    <property type="match status" value="1"/>
</dbReference>
<reference evidence="12" key="1">
    <citation type="journal article" date="2022" name="Front. Genet.">
        <title>Chromosome-Scale Assembly of the Dendrobium nobile Genome Provides Insights Into the Molecular Mechanism of the Biosynthesis of the Medicinal Active Ingredient of Dendrobium.</title>
        <authorList>
            <person name="Xu Q."/>
            <person name="Niu S.-C."/>
            <person name="Li K.-L."/>
            <person name="Zheng P.-J."/>
            <person name="Zhang X.-J."/>
            <person name="Jia Y."/>
            <person name="Liu Y."/>
            <person name="Niu Y.-X."/>
            <person name="Yu L.-H."/>
            <person name="Chen D.-F."/>
            <person name="Zhang G.-Q."/>
        </authorList>
    </citation>
    <scope>NUCLEOTIDE SEQUENCE</scope>
    <source>
        <tissue evidence="12">Leaf</tissue>
    </source>
</reference>
<dbReference type="Pfam" id="PF00931">
    <property type="entry name" value="NB-ARC"/>
    <property type="match status" value="1"/>
</dbReference>
<dbReference type="InterPro" id="IPR032675">
    <property type="entry name" value="LRR_dom_sf"/>
</dbReference>
<evidence type="ECO:0000256" key="7">
    <source>
        <dbReference type="SAM" id="Coils"/>
    </source>
</evidence>
<dbReference type="InterPro" id="IPR058922">
    <property type="entry name" value="WHD_DRP"/>
</dbReference>
<dbReference type="GO" id="GO:0043531">
    <property type="term" value="F:ADP binding"/>
    <property type="evidence" value="ECO:0007669"/>
    <property type="project" value="InterPro"/>
</dbReference>
<evidence type="ECO:0000256" key="6">
    <source>
        <dbReference type="ARBA" id="ARBA00022840"/>
    </source>
</evidence>
<dbReference type="GO" id="GO:0051707">
    <property type="term" value="P:response to other organism"/>
    <property type="evidence" value="ECO:0007669"/>
    <property type="project" value="UniProtKB-ARBA"/>
</dbReference>
<evidence type="ECO:0000313" key="12">
    <source>
        <dbReference type="EMBL" id="KAI0493466.1"/>
    </source>
</evidence>
<keyword evidence="2" id="KW-0433">Leucine-rich repeat</keyword>
<dbReference type="InterPro" id="IPR002182">
    <property type="entry name" value="NB-ARC"/>
</dbReference>